<dbReference type="PANTHER" id="PTHR43289:SF6">
    <property type="entry name" value="SERINE_THREONINE-PROTEIN KINASE NEKL-3"/>
    <property type="match status" value="1"/>
</dbReference>
<evidence type="ECO:0000313" key="16">
    <source>
        <dbReference type="Proteomes" id="UP000829069"/>
    </source>
</evidence>
<evidence type="ECO:0000256" key="11">
    <source>
        <dbReference type="SAM" id="MobiDB-lite"/>
    </source>
</evidence>
<keyword evidence="3" id="KW-0808">Transferase</keyword>
<dbReference type="SMART" id="SM00220">
    <property type="entry name" value="S_TKc"/>
    <property type="match status" value="1"/>
</dbReference>
<evidence type="ECO:0000256" key="2">
    <source>
        <dbReference type="ARBA" id="ARBA00022527"/>
    </source>
</evidence>
<evidence type="ECO:0000256" key="10">
    <source>
        <dbReference type="PROSITE-ProRule" id="PRU10141"/>
    </source>
</evidence>
<feature type="domain" description="Protein kinase" evidence="13">
    <location>
        <begin position="11"/>
        <end position="281"/>
    </location>
</feature>
<dbReference type="Gene3D" id="3.30.10.20">
    <property type="match status" value="3"/>
</dbReference>
<dbReference type="InterPro" id="IPR000719">
    <property type="entry name" value="Prot_kinase_dom"/>
</dbReference>
<evidence type="ECO:0000256" key="9">
    <source>
        <dbReference type="ARBA" id="ARBA00048679"/>
    </source>
</evidence>
<dbReference type="EMBL" id="CP093326">
    <property type="protein sequence ID" value="UNK45976.1"/>
    <property type="molecule type" value="Genomic_DNA"/>
</dbReference>
<dbReference type="GO" id="GO:0016301">
    <property type="term" value="F:kinase activity"/>
    <property type="evidence" value="ECO:0007669"/>
    <property type="project" value="UniProtKB-KW"/>
</dbReference>
<comment type="catalytic activity">
    <reaction evidence="9">
        <text>L-seryl-[protein] + ATP = O-phospho-L-seryl-[protein] + ADP + H(+)</text>
        <dbReference type="Rhea" id="RHEA:17989"/>
        <dbReference type="Rhea" id="RHEA-COMP:9863"/>
        <dbReference type="Rhea" id="RHEA-COMP:11604"/>
        <dbReference type="ChEBI" id="CHEBI:15378"/>
        <dbReference type="ChEBI" id="CHEBI:29999"/>
        <dbReference type="ChEBI" id="CHEBI:30616"/>
        <dbReference type="ChEBI" id="CHEBI:83421"/>
        <dbReference type="ChEBI" id="CHEBI:456216"/>
        <dbReference type="EC" id="2.7.11.1"/>
    </reaction>
</comment>
<dbReference type="PROSITE" id="PS50011">
    <property type="entry name" value="PROTEIN_KINASE_DOM"/>
    <property type="match status" value="1"/>
</dbReference>
<dbReference type="SMART" id="SM00740">
    <property type="entry name" value="PASTA"/>
    <property type="match status" value="3"/>
</dbReference>
<organism evidence="15 16">
    <name type="scientific">Arthrobacter sulfonylureivorans</name>
    <dbReference type="NCBI Taxonomy" id="2486855"/>
    <lineage>
        <taxon>Bacteria</taxon>
        <taxon>Bacillati</taxon>
        <taxon>Actinomycetota</taxon>
        <taxon>Actinomycetes</taxon>
        <taxon>Micrococcales</taxon>
        <taxon>Micrococcaceae</taxon>
        <taxon>Arthrobacter</taxon>
    </lineage>
</organism>
<evidence type="ECO:0000256" key="6">
    <source>
        <dbReference type="ARBA" id="ARBA00022777"/>
    </source>
</evidence>
<dbReference type="Gene3D" id="3.30.200.20">
    <property type="entry name" value="Phosphorylase Kinase, domain 1"/>
    <property type="match status" value="1"/>
</dbReference>
<protein>
    <recommendedName>
        <fullName evidence="1">non-specific serine/threonine protein kinase</fullName>
        <ecNumber evidence="1">2.7.11.1</ecNumber>
    </recommendedName>
</protein>
<keyword evidence="7 10" id="KW-0067">ATP-binding</keyword>
<dbReference type="InterPro" id="IPR005543">
    <property type="entry name" value="PASTA_dom"/>
</dbReference>
<dbReference type="PANTHER" id="PTHR43289">
    <property type="entry name" value="MITOGEN-ACTIVATED PROTEIN KINASE KINASE KINASE 20-RELATED"/>
    <property type="match status" value="1"/>
</dbReference>
<keyword evidence="6 15" id="KW-0418">Kinase</keyword>
<evidence type="ECO:0000256" key="7">
    <source>
        <dbReference type="ARBA" id="ARBA00022840"/>
    </source>
</evidence>
<gene>
    <name evidence="15" type="primary">pknB</name>
    <name evidence="15" type="ORF">MNQ99_00875</name>
</gene>
<dbReference type="CDD" id="cd14014">
    <property type="entry name" value="STKc_PknB_like"/>
    <property type="match status" value="1"/>
</dbReference>
<accession>A0ABY3WCA8</accession>
<reference evidence="15 16" key="1">
    <citation type="submission" date="2022-03" db="EMBL/GenBank/DDBJ databases">
        <title>Isotopic signatures of nitrous oxide derived from detoxification processes.</title>
        <authorList>
            <person name="Behrendt U."/>
            <person name="Buchen C."/>
            <person name="Well R."/>
            <person name="Ulrich A."/>
            <person name="Rohe L."/>
            <person name="Kolb S."/>
            <person name="Schloter M."/>
            <person name="Horn M.A."/>
            <person name="Augustin J."/>
        </authorList>
    </citation>
    <scope>NUCLEOTIDE SEQUENCE [LARGE SCALE GENOMIC DNA]</scope>
    <source>
        <strain evidence="15 16">S4-C24</strain>
    </source>
</reference>
<dbReference type="SUPFAM" id="SSF56112">
    <property type="entry name" value="Protein kinase-like (PK-like)"/>
    <property type="match status" value="1"/>
</dbReference>
<keyword evidence="12" id="KW-1133">Transmembrane helix</keyword>
<feature type="compositionally biased region" description="Polar residues" evidence="11">
    <location>
        <begin position="309"/>
        <end position="321"/>
    </location>
</feature>
<dbReference type="NCBIfam" id="NF033483">
    <property type="entry name" value="PknB_PASTA_kin"/>
    <property type="match status" value="1"/>
</dbReference>
<dbReference type="Gene3D" id="1.10.510.10">
    <property type="entry name" value="Transferase(Phosphotransferase) domain 1"/>
    <property type="match status" value="1"/>
</dbReference>
<dbReference type="PROSITE" id="PS00108">
    <property type="entry name" value="PROTEIN_KINASE_ST"/>
    <property type="match status" value="1"/>
</dbReference>
<dbReference type="CDD" id="cd06577">
    <property type="entry name" value="PASTA_pknB"/>
    <property type="match status" value="3"/>
</dbReference>
<feature type="binding site" evidence="10">
    <location>
        <position position="40"/>
    </location>
    <ligand>
        <name>ATP</name>
        <dbReference type="ChEBI" id="CHEBI:30616"/>
    </ligand>
</feature>
<keyword evidence="2" id="KW-0723">Serine/threonine-protein kinase</keyword>
<dbReference type="InterPro" id="IPR017441">
    <property type="entry name" value="Protein_kinase_ATP_BS"/>
</dbReference>
<feature type="domain" description="PASTA" evidence="14">
    <location>
        <begin position="526"/>
        <end position="596"/>
    </location>
</feature>
<dbReference type="InterPro" id="IPR011009">
    <property type="entry name" value="Kinase-like_dom_sf"/>
</dbReference>
<evidence type="ECO:0000256" key="4">
    <source>
        <dbReference type="ARBA" id="ARBA00022737"/>
    </source>
</evidence>
<evidence type="ECO:0000256" key="5">
    <source>
        <dbReference type="ARBA" id="ARBA00022741"/>
    </source>
</evidence>
<evidence type="ECO:0000256" key="1">
    <source>
        <dbReference type="ARBA" id="ARBA00012513"/>
    </source>
</evidence>
<dbReference type="Pfam" id="PF03793">
    <property type="entry name" value="PASTA"/>
    <property type="match status" value="3"/>
</dbReference>
<proteinExistence type="predicted"/>
<feature type="transmembrane region" description="Helical" evidence="12">
    <location>
        <begin position="365"/>
        <end position="386"/>
    </location>
</feature>
<keyword evidence="12" id="KW-0472">Membrane</keyword>
<keyword evidence="16" id="KW-1185">Reference proteome</keyword>
<dbReference type="InterPro" id="IPR008271">
    <property type="entry name" value="Ser/Thr_kinase_AS"/>
</dbReference>
<evidence type="ECO:0000259" key="14">
    <source>
        <dbReference type="PROSITE" id="PS51178"/>
    </source>
</evidence>
<feature type="region of interest" description="Disordered" evidence="11">
    <location>
        <begin position="594"/>
        <end position="638"/>
    </location>
</feature>
<name>A0ABY3WCA8_9MICC</name>
<evidence type="ECO:0000259" key="13">
    <source>
        <dbReference type="PROSITE" id="PS50011"/>
    </source>
</evidence>
<dbReference type="Pfam" id="PF00069">
    <property type="entry name" value="Pkinase"/>
    <property type="match status" value="1"/>
</dbReference>
<evidence type="ECO:0000313" key="15">
    <source>
        <dbReference type="EMBL" id="UNK45976.1"/>
    </source>
</evidence>
<feature type="region of interest" description="Disordered" evidence="11">
    <location>
        <begin position="309"/>
        <end position="338"/>
    </location>
</feature>
<keyword evidence="4" id="KW-0677">Repeat</keyword>
<feature type="domain" description="PASTA" evidence="14">
    <location>
        <begin position="394"/>
        <end position="460"/>
    </location>
</feature>
<comment type="catalytic activity">
    <reaction evidence="8">
        <text>L-threonyl-[protein] + ATP = O-phospho-L-threonyl-[protein] + ADP + H(+)</text>
        <dbReference type="Rhea" id="RHEA:46608"/>
        <dbReference type="Rhea" id="RHEA-COMP:11060"/>
        <dbReference type="Rhea" id="RHEA-COMP:11605"/>
        <dbReference type="ChEBI" id="CHEBI:15378"/>
        <dbReference type="ChEBI" id="CHEBI:30013"/>
        <dbReference type="ChEBI" id="CHEBI:30616"/>
        <dbReference type="ChEBI" id="CHEBI:61977"/>
        <dbReference type="ChEBI" id="CHEBI:456216"/>
        <dbReference type="EC" id="2.7.11.1"/>
    </reaction>
</comment>
<dbReference type="Proteomes" id="UP000829069">
    <property type="component" value="Chromosome"/>
</dbReference>
<sequence>MDSPRILAGRYEVGELIGRGGMADVLLGRDIRLGRSVAIKQLRADLARDPMLQSRFRREAQAVAGLNHPSIVAVYDTGDMDLPGGAAHDVKVPFIVMEYVQGRTLREFIKGHELGIDDSVGYMLGILAALEYSHRSGIVHRDIKPANVMVTPDGSVKVMDFGIARALADSAATMTQTQAVLGTAQYLSPEQARGETVDARSDLYSAGCLLYEMLAGRPPFIGDSPVSVAYQHVRELPEPASRFNPEVTPALDSVLEHALQKDKADRFQTAAAFAEALRAALNGVLHQAAGAATEAFPAQAPATELITQQAQAVSEQTSALSPTDYTPGDDDGPHTASYDREQMPAALAVGNEYDIEPERRAKRRAWTVTLLIALLLVLVGGGYYLYNVLVQNAAPETVAVPAVAGLDENAATNAIWEGDLRPRVELEYSNDVEKGMVTRTDPGVGEQVEPGSQVLVYISQGNEFTTIPDNLTGRTEAEVRDKLRQLGLEPGDSEPANSATLPRGNVVTTKPAPGKKVKTGSNVDLIVSNGLVSVPNMVDETVEDAGAMLDDAAVALPYRVEEVENEVVKAGTVVGQSVKAGTNVEQGTEIILTVAIEPASPEPETDRGSDEGNNRGNDGDGNSGDGNNSDNGNGRGTD</sequence>
<dbReference type="EC" id="2.7.11.1" evidence="1"/>
<feature type="compositionally biased region" description="Basic and acidic residues" evidence="11">
    <location>
        <begin position="604"/>
        <end position="613"/>
    </location>
</feature>
<evidence type="ECO:0000256" key="8">
    <source>
        <dbReference type="ARBA" id="ARBA00047899"/>
    </source>
</evidence>
<evidence type="ECO:0000256" key="3">
    <source>
        <dbReference type="ARBA" id="ARBA00022679"/>
    </source>
</evidence>
<keyword evidence="12" id="KW-0812">Transmembrane</keyword>
<keyword evidence="5 10" id="KW-0547">Nucleotide-binding</keyword>
<dbReference type="PROSITE" id="PS51178">
    <property type="entry name" value="PASTA"/>
    <property type="match status" value="2"/>
</dbReference>
<evidence type="ECO:0000256" key="12">
    <source>
        <dbReference type="SAM" id="Phobius"/>
    </source>
</evidence>
<dbReference type="PROSITE" id="PS00107">
    <property type="entry name" value="PROTEIN_KINASE_ATP"/>
    <property type="match status" value="1"/>
</dbReference>